<dbReference type="PROSITE" id="PS50404">
    <property type="entry name" value="GST_NTER"/>
    <property type="match status" value="1"/>
</dbReference>
<evidence type="ECO:0000313" key="4">
    <source>
        <dbReference type="Proteomes" id="UP001215151"/>
    </source>
</evidence>
<dbReference type="GO" id="GO:0005737">
    <property type="term" value="C:cytoplasm"/>
    <property type="evidence" value="ECO:0007669"/>
    <property type="project" value="TreeGrafter"/>
</dbReference>
<dbReference type="InterPro" id="IPR010987">
    <property type="entry name" value="Glutathione-S-Trfase_C-like"/>
</dbReference>
<reference evidence="3" key="1">
    <citation type="submission" date="2022-11" db="EMBL/GenBank/DDBJ databases">
        <title>Genome Sequence of Cubamyces cubensis.</title>
        <authorList>
            <person name="Buettner E."/>
        </authorList>
    </citation>
    <scope>NUCLEOTIDE SEQUENCE</scope>
    <source>
        <strain evidence="3">MPL-01</strain>
    </source>
</reference>
<dbReference type="InterPro" id="IPR036282">
    <property type="entry name" value="Glutathione-S-Trfase_C_sf"/>
</dbReference>
<dbReference type="SUPFAM" id="SSF47616">
    <property type="entry name" value="GST C-terminal domain-like"/>
    <property type="match status" value="1"/>
</dbReference>
<feature type="domain" description="GST N-terminal" evidence="1">
    <location>
        <begin position="5"/>
        <end position="98"/>
    </location>
</feature>
<dbReference type="Gene3D" id="3.40.30.10">
    <property type="entry name" value="Glutaredoxin"/>
    <property type="match status" value="1"/>
</dbReference>
<sequence>MVQNAHITLYGHSRSPFCHRVHLALEEAKADYTFYAVDIRDQPLMAWYAETINPVGKQIPAITYGPKGDPRNPAPESAAINESLVILEFLADVFPEAHLLPVDPILRARVRLFINTVESKLVEGFRQFFFAYTPGADAVLLSGFEAIQALLPPTGFAAGEWSLADIAAAPFTAWVYLMLEHDLGPFPAGEGLRLFELLKSPKFARLLAYIEEVQERPSFKRTFWGKDLTIEFWRADSRFQRQ</sequence>
<dbReference type="AlphaFoldDB" id="A0AAD7TUI3"/>
<dbReference type="InterPro" id="IPR040079">
    <property type="entry name" value="Glutathione_S-Trfase"/>
</dbReference>
<dbReference type="PROSITE" id="PS50405">
    <property type="entry name" value="GST_CTER"/>
    <property type="match status" value="1"/>
</dbReference>
<dbReference type="Gene3D" id="1.20.1050.10">
    <property type="match status" value="1"/>
</dbReference>
<dbReference type="SFLD" id="SFLDS00019">
    <property type="entry name" value="Glutathione_Transferase_(cytos"/>
    <property type="match status" value="1"/>
</dbReference>
<evidence type="ECO:0000259" key="2">
    <source>
        <dbReference type="PROSITE" id="PS50405"/>
    </source>
</evidence>
<dbReference type="EMBL" id="JAPEVG010000155">
    <property type="protein sequence ID" value="KAJ8480750.1"/>
    <property type="molecule type" value="Genomic_DNA"/>
</dbReference>
<evidence type="ECO:0000313" key="3">
    <source>
        <dbReference type="EMBL" id="KAJ8480750.1"/>
    </source>
</evidence>
<name>A0AAD7TUI3_9APHY</name>
<dbReference type="InterPro" id="IPR050983">
    <property type="entry name" value="GST_Omega/HSP26"/>
</dbReference>
<dbReference type="Pfam" id="PF13409">
    <property type="entry name" value="GST_N_2"/>
    <property type="match status" value="1"/>
</dbReference>
<evidence type="ECO:0008006" key="5">
    <source>
        <dbReference type="Google" id="ProtNLM"/>
    </source>
</evidence>
<dbReference type="InterPro" id="IPR004045">
    <property type="entry name" value="Glutathione_S-Trfase_N"/>
</dbReference>
<accession>A0AAD7TUI3</accession>
<dbReference type="SUPFAM" id="SSF52833">
    <property type="entry name" value="Thioredoxin-like"/>
    <property type="match status" value="1"/>
</dbReference>
<feature type="domain" description="GST C-terminal" evidence="2">
    <location>
        <begin position="103"/>
        <end position="239"/>
    </location>
</feature>
<protein>
    <recommendedName>
        <fullName evidence="5">Thioredoxin-like protein</fullName>
    </recommendedName>
</protein>
<keyword evidence="4" id="KW-1185">Reference proteome</keyword>
<dbReference type="InterPro" id="IPR036249">
    <property type="entry name" value="Thioredoxin-like_sf"/>
</dbReference>
<dbReference type="CDD" id="cd00570">
    <property type="entry name" value="GST_N_family"/>
    <property type="match status" value="1"/>
</dbReference>
<proteinExistence type="predicted"/>
<dbReference type="Proteomes" id="UP001215151">
    <property type="component" value="Unassembled WGS sequence"/>
</dbReference>
<dbReference type="PANTHER" id="PTHR43968:SF6">
    <property type="entry name" value="GLUTATHIONE S-TRANSFERASE OMEGA"/>
    <property type="match status" value="1"/>
</dbReference>
<organism evidence="3 4">
    <name type="scientific">Trametes cubensis</name>
    <dbReference type="NCBI Taxonomy" id="1111947"/>
    <lineage>
        <taxon>Eukaryota</taxon>
        <taxon>Fungi</taxon>
        <taxon>Dikarya</taxon>
        <taxon>Basidiomycota</taxon>
        <taxon>Agaricomycotina</taxon>
        <taxon>Agaricomycetes</taxon>
        <taxon>Polyporales</taxon>
        <taxon>Polyporaceae</taxon>
        <taxon>Trametes</taxon>
    </lineage>
</organism>
<gene>
    <name evidence="3" type="ORF">ONZ51_g6457</name>
</gene>
<comment type="caution">
    <text evidence="3">The sequence shown here is derived from an EMBL/GenBank/DDBJ whole genome shotgun (WGS) entry which is preliminary data.</text>
</comment>
<evidence type="ECO:0000259" key="1">
    <source>
        <dbReference type="PROSITE" id="PS50404"/>
    </source>
</evidence>
<dbReference type="SFLD" id="SFLDG00358">
    <property type="entry name" value="Main_(cytGST)"/>
    <property type="match status" value="1"/>
</dbReference>
<dbReference type="PANTHER" id="PTHR43968">
    <property type="match status" value="1"/>
</dbReference>